<dbReference type="Proteomes" id="UP000198242">
    <property type="component" value="Chromosome I"/>
</dbReference>
<feature type="compositionally biased region" description="Basic and acidic residues" evidence="1">
    <location>
        <begin position="1"/>
        <end position="20"/>
    </location>
</feature>
<feature type="region of interest" description="Disordered" evidence="1">
    <location>
        <begin position="230"/>
        <end position="257"/>
    </location>
</feature>
<keyword evidence="2" id="KW-0472">Membrane</keyword>
<feature type="compositionally biased region" description="Low complexity" evidence="1">
    <location>
        <begin position="143"/>
        <end position="166"/>
    </location>
</feature>
<feature type="transmembrane region" description="Helical" evidence="2">
    <location>
        <begin position="84"/>
        <end position="106"/>
    </location>
</feature>
<protein>
    <submittedName>
        <fullName evidence="3">Uncharacterized protein</fullName>
    </submittedName>
</protein>
<evidence type="ECO:0000256" key="2">
    <source>
        <dbReference type="SAM" id="Phobius"/>
    </source>
</evidence>
<keyword evidence="4" id="KW-1185">Reference proteome</keyword>
<proteinExistence type="predicted"/>
<evidence type="ECO:0000256" key="1">
    <source>
        <dbReference type="SAM" id="MobiDB-lite"/>
    </source>
</evidence>
<keyword evidence="2" id="KW-1133">Transmembrane helix</keyword>
<sequence length="257" mass="24765">MSFRRSDGPADQAEYERLLDAARGGQPPSPGSDPLAQLLAAVAAPAGPGELPGEEQALAAFRATRANPPVTSARVPRRRFRVGVAAWAAGLTAVATAGVAMAAVSLDRPGVPAPASSSAGSAGPASAGAGRASAGSTAGGGPSSATGSADPSPIGGPSASGPSAVPEPTTPGRPAASGKLSGQCRAYLAKPVPERAKALRTPGFADLVAAAGGADQVADYCTRLVPEAAGQLSPNDHSSPAASAATPAQQANGRAVG</sequence>
<organism evidence="3 4">
    <name type="scientific">Micromonospora viridifaciens</name>
    <dbReference type="NCBI Taxonomy" id="1881"/>
    <lineage>
        <taxon>Bacteria</taxon>
        <taxon>Bacillati</taxon>
        <taxon>Actinomycetota</taxon>
        <taxon>Actinomycetes</taxon>
        <taxon>Micromonosporales</taxon>
        <taxon>Micromonosporaceae</taxon>
        <taxon>Micromonospora</taxon>
    </lineage>
</organism>
<feature type="region of interest" description="Disordered" evidence="1">
    <location>
        <begin position="1"/>
        <end position="34"/>
    </location>
</feature>
<dbReference type="EMBL" id="LT607411">
    <property type="protein sequence ID" value="SCF21729.1"/>
    <property type="molecule type" value="Genomic_DNA"/>
</dbReference>
<dbReference type="RefSeq" id="WP_089007952.1">
    <property type="nucleotide sequence ID" value="NZ_LT607411.1"/>
</dbReference>
<accession>A0A1C4YLX3</accession>
<evidence type="ECO:0000313" key="4">
    <source>
        <dbReference type="Proteomes" id="UP000198242"/>
    </source>
</evidence>
<reference evidence="4" key="1">
    <citation type="submission" date="2016-06" db="EMBL/GenBank/DDBJ databases">
        <authorList>
            <person name="Varghese N."/>
            <person name="Submissions Spin"/>
        </authorList>
    </citation>
    <scope>NUCLEOTIDE SEQUENCE [LARGE SCALE GENOMIC DNA]</scope>
    <source>
        <strain evidence="4">DSM 43909</strain>
    </source>
</reference>
<name>A0A1C4YLX3_MICVI</name>
<evidence type="ECO:0000313" key="3">
    <source>
        <dbReference type="EMBL" id="SCF21729.1"/>
    </source>
</evidence>
<dbReference type="AlphaFoldDB" id="A0A1C4YLX3"/>
<gene>
    <name evidence="3" type="ORF">GA0074695_4441</name>
</gene>
<feature type="compositionally biased region" description="Low complexity" evidence="1">
    <location>
        <begin position="109"/>
        <end position="136"/>
    </location>
</feature>
<feature type="region of interest" description="Disordered" evidence="1">
    <location>
        <begin position="109"/>
        <end position="181"/>
    </location>
</feature>
<feature type="compositionally biased region" description="Low complexity" evidence="1">
    <location>
        <begin position="238"/>
        <end position="251"/>
    </location>
</feature>
<keyword evidence="2" id="KW-0812">Transmembrane</keyword>
<dbReference type="OrthoDB" id="3405601at2"/>